<dbReference type="Proteomes" id="UP000189161">
    <property type="component" value="Unassembled WGS sequence"/>
</dbReference>
<evidence type="ECO:0000313" key="2">
    <source>
        <dbReference type="EMBL" id="OOF50253.1"/>
    </source>
</evidence>
<reference evidence="3 4" key="1">
    <citation type="submission" date="2016-10" db="EMBL/GenBank/DDBJ databases">
        <title>Rodentibacter gen. nov. and new species.</title>
        <authorList>
            <person name="Christensen H."/>
        </authorList>
    </citation>
    <scope>NUCLEOTIDE SEQUENCE [LARGE SCALE GENOMIC DNA]</scope>
    <source>
        <strain evidence="1 3">H1983213011</strain>
        <strain evidence="2 4">H1987082031</strain>
    </source>
</reference>
<accession>A0A1V3J4X4</accession>
<proteinExistence type="predicted"/>
<sequence>MRKGKRGREAHFELYLKECEWRFNHSNLKSQISILKQLVKVSLG</sequence>
<dbReference type="EMBL" id="MLHK01000024">
    <property type="protein sequence ID" value="OOF45924.1"/>
    <property type="molecule type" value="Genomic_DNA"/>
</dbReference>
<name>A0A1V3IV08_9PAST</name>
<keyword evidence="4" id="KW-1185">Reference proteome</keyword>
<comment type="caution">
    <text evidence="1">The sequence shown here is derived from an EMBL/GenBank/DDBJ whole genome shotgun (WGS) entry which is preliminary data.</text>
</comment>
<evidence type="ECO:0000313" key="4">
    <source>
        <dbReference type="Proteomes" id="UP000189161"/>
    </source>
</evidence>
<dbReference type="EMBL" id="MLHL01000009">
    <property type="protein sequence ID" value="OOF50253.1"/>
    <property type="molecule type" value="Genomic_DNA"/>
</dbReference>
<dbReference type="AlphaFoldDB" id="A0A1V3IV08"/>
<dbReference type="Proteomes" id="UP000188728">
    <property type="component" value="Unassembled WGS sequence"/>
</dbReference>
<evidence type="ECO:0000313" key="3">
    <source>
        <dbReference type="Proteomes" id="UP000188728"/>
    </source>
</evidence>
<accession>A0A1V3IV08</accession>
<evidence type="ECO:0000313" key="1">
    <source>
        <dbReference type="EMBL" id="OOF45924.1"/>
    </source>
</evidence>
<organism evidence="1 3">
    <name type="scientific">Rodentibacter trehalosifermentans</name>
    <dbReference type="NCBI Taxonomy" id="1908263"/>
    <lineage>
        <taxon>Bacteria</taxon>
        <taxon>Pseudomonadati</taxon>
        <taxon>Pseudomonadota</taxon>
        <taxon>Gammaproteobacteria</taxon>
        <taxon>Pasteurellales</taxon>
        <taxon>Pasteurellaceae</taxon>
        <taxon>Rodentibacter</taxon>
    </lineage>
</organism>
<protein>
    <submittedName>
        <fullName evidence="1">Transposase</fullName>
    </submittedName>
</protein>
<gene>
    <name evidence="1" type="ORF">BKK51_04645</name>
    <name evidence="2" type="ORF">BKK52_02265</name>
</gene>